<dbReference type="OrthoDB" id="9802433at2"/>
<organism evidence="5 6">
    <name type="scientific">Xylanimonas allomyrinae</name>
    <dbReference type="NCBI Taxonomy" id="2509459"/>
    <lineage>
        <taxon>Bacteria</taxon>
        <taxon>Bacillati</taxon>
        <taxon>Actinomycetota</taxon>
        <taxon>Actinomycetes</taxon>
        <taxon>Micrococcales</taxon>
        <taxon>Promicromonosporaceae</taxon>
        <taxon>Xylanimonas</taxon>
    </lineage>
</organism>
<feature type="region of interest" description="Disordered" evidence="3">
    <location>
        <begin position="402"/>
        <end position="422"/>
    </location>
</feature>
<dbReference type="SUPFAM" id="SSF51445">
    <property type="entry name" value="(Trans)glycosidases"/>
    <property type="match status" value="1"/>
</dbReference>
<reference evidence="5 6" key="1">
    <citation type="submission" date="2019-01" db="EMBL/GenBank/DDBJ databases">
        <title>Genome sequencing of strain 2JSPR-7.</title>
        <authorList>
            <person name="Heo J."/>
            <person name="Kim S.-J."/>
            <person name="Kim J.-S."/>
            <person name="Hong S.-B."/>
            <person name="Kwon S.-W."/>
        </authorList>
    </citation>
    <scope>NUCLEOTIDE SEQUENCE [LARGE SCALE GENOMIC DNA]</scope>
    <source>
        <strain evidence="5 6">2JSPR-7</strain>
    </source>
</reference>
<dbReference type="EMBL" id="CP035495">
    <property type="protein sequence ID" value="QAY63071.1"/>
    <property type="molecule type" value="Genomic_DNA"/>
</dbReference>
<name>A0A4V0YE59_9MICO</name>
<accession>A0A4V0YE59</accession>
<proteinExistence type="predicted"/>
<dbReference type="PANTHER" id="PTHR10357:SF210">
    <property type="entry name" value="MALTODEXTRIN GLUCOSIDASE"/>
    <property type="match status" value="1"/>
</dbReference>
<dbReference type="InterPro" id="IPR017853">
    <property type="entry name" value="GH"/>
</dbReference>
<dbReference type="RefSeq" id="WP_129203825.1">
    <property type="nucleotide sequence ID" value="NZ_CP035495.1"/>
</dbReference>
<dbReference type="PANTHER" id="PTHR10357">
    <property type="entry name" value="ALPHA-AMYLASE FAMILY MEMBER"/>
    <property type="match status" value="1"/>
</dbReference>
<dbReference type="KEGG" id="xyl:ET495_07230"/>
<protein>
    <submittedName>
        <fullName evidence="5">DUF3459 domain-containing protein</fullName>
    </submittedName>
</protein>
<evidence type="ECO:0000256" key="2">
    <source>
        <dbReference type="ARBA" id="ARBA00023295"/>
    </source>
</evidence>
<evidence type="ECO:0000313" key="6">
    <source>
        <dbReference type="Proteomes" id="UP000291758"/>
    </source>
</evidence>
<dbReference type="InterPro" id="IPR006047">
    <property type="entry name" value="GH13_cat_dom"/>
</dbReference>
<evidence type="ECO:0000259" key="4">
    <source>
        <dbReference type="SMART" id="SM00642"/>
    </source>
</evidence>
<evidence type="ECO:0000256" key="1">
    <source>
        <dbReference type="ARBA" id="ARBA00022801"/>
    </source>
</evidence>
<gene>
    <name evidence="5" type="ORF">ET495_07230</name>
</gene>
<evidence type="ECO:0000313" key="5">
    <source>
        <dbReference type="EMBL" id="QAY63071.1"/>
    </source>
</evidence>
<dbReference type="Gene3D" id="3.20.20.80">
    <property type="entry name" value="Glycosidases"/>
    <property type="match status" value="1"/>
</dbReference>
<keyword evidence="2" id="KW-0326">Glycosidase</keyword>
<dbReference type="Pfam" id="PF00128">
    <property type="entry name" value="Alpha-amylase"/>
    <property type="match status" value="2"/>
</dbReference>
<dbReference type="CDD" id="cd11354">
    <property type="entry name" value="AmyAc_bac_CMD_like"/>
    <property type="match status" value="1"/>
</dbReference>
<evidence type="ECO:0000256" key="3">
    <source>
        <dbReference type="SAM" id="MobiDB-lite"/>
    </source>
</evidence>
<keyword evidence="1" id="KW-0378">Hydrolase</keyword>
<dbReference type="GO" id="GO:0005975">
    <property type="term" value="P:carbohydrate metabolic process"/>
    <property type="evidence" value="ECO:0007669"/>
    <property type="project" value="InterPro"/>
</dbReference>
<feature type="domain" description="Glycosyl hydrolase family 13 catalytic" evidence="4">
    <location>
        <begin position="23"/>
        <end position="355"/>
    </location>
</feature>
<dbReference type="AlphaFoldDB" id="A0A4V0YE59"/>
<keyword evidence="6" id="KW-1185">Reference proteome</keyword>
<sequence>MTDTPDWAAHAIWWRLYPLGFTGAYPAAVAPAADEHRLRRIIPWLDHVTELGASGIALGPLFASTSHGYDTVDHYRIDPRLGDEHDFDELVAQAHARGLKVQLDGVFNHVGSAHPIAQAALRDGPDSPAGQWLAPGADGGFVPFEGHDILLTLNHANPDVQRLVADVMRHWLDRGADAWRLDAAYATPTTFWAQVLPQVRRTHPQAWFEAEVIHGDYAAFVQASSVDTCTQYELWKAVWSSINDRNLHELAWTLSRHDELLATFAPSTFIGNHDVTRIASRLDDARHLPHAVVLLAVLGGTPTVYAGDEYGLRGVKEDRPHGDDAIRPAFPATPADLAGADQGLFRLHQRLLGLRRRHPWLHRATATPTQLSNDHTILEVAHGGHALSVTLNLSDVAVPSGAGDVLDQDDGSQHTGDSVAPHGWRIASLR</sequence>
<dbReference type="GO" id="GO:0016798">
    <property type="term" value="F:hydrolase activity, acting on glycosyl bonds"/>
    <property type="evidence" value="ECO:0007669"/>
    <property type="project" value="UniProtKB-KW"/>
</dbReference>
<dbReference type="Proteomes" id="UP000291758">
    <property type="component" value="Chromosome"/>
</dbReference>
<dbReference type="SMART" id="SM00642">
    <property type="entry name" value="Aamy"/>
    <property type="match status" value="1"/>
</dbReference>